<evidence type="ECO:0000256" key="2">
    <source>
        <dbReference type="ARBA" id="ARBA00012581"/>
    </source>
</evidence>
<evidence type="ECO:0000256" key="1">
    <source>
        <dbReference type="ARBA" id="ARBA00001316"/>
    </source>
</evidence>
<dbReference type="PANTHER" id="PTHR13593:SF113">
    <property type="entry name" value="SI:DKEY-266F7.9"/>
    <property type="match status" value="1"/>
</dbReference>
<dbReference type="InterPro" id="IPR000909">
    <property type="entry name" value="PLipase_C_PInositol-sp_X_dom"/>
</dbReference>
<dbReference type="InterPro" id="IPR017946">
    <property type="entry name" value="PLC-like_Pdiesterase_TIM-brl"/>
</dbReference>
<accession>A0A291IE32</accession>
<dbReference type="PANTHER" id="PTHR13593">
    <property type="match status" value="1"/>
</dbReference>
<dbReference type="RefSeq" id="WP_064028362.1">
    <property type="nucleotide sequence ID" value="NZ_CP023669.1"/>
</dbReference>
<dbReference type="GO" id="GO:0004436">
    <property type="term" value="F:phosphatidylinositol diacylglycerol-lyase activity"/>
    <property type="evidence" value="ECO:0007669"/>
    <property type="project" value="UniProtKB-EC"/>
</dbReference>
<dbReference type="InterPro" id="IPR051057">
    <property type="entry name" value="PI-PLC_domain"/>
</dbReference>
<dbReference type="Gene3D" id="3.20.20.190">
    <property type="entry name" value="Phosphatidylinositol (PI) phosphodiesterase"/>
    <property type="match status" value="1"/>
</dbReference>
<evidence type="ECO:0000313" key="7">
    <source>
        <dbReference type="Proteomes" id="UP000077734"/>
    </source>
</evidence>
<comment type="catalytic activity">
    <reaction evidence="1">
        <text>a 1,2-diacyl-sn-glycero-3-phospho-(1D-myo-inositol) = 1D-myo-inositol 1,2-cyclic phosphate + a 1,2-diacyl-sn-glycerol</text>
        <dbReference type="Rhea" id="RHEA:17093"/>
        <dbReference type="ChEBI" id="CHEBI:17815"/>
        <dbReference type="ChEBI" id="CHEBI:57880"/>
        <dbReference type="ChEBI" id="CHEBI:58484"/>
        <dbReference type="EC" id="4.6.1.13"/>
    </reaction>
</comment>
<dbReference type="AlphaFoldDB" id="A0A291IE32"/>
<comment type="caution">
    <text evidence="6">The sequence shown here is derived from an EMBL/GenBank/DDBJ whole genome shotgun (WGS) entry which is preliminary data.</text>
</comment>
<dbReference type="SMART" id="SM00148">
    <property type="entry name" value="PLCXc"/>
    <property type="match status" value="1"/>
</dbReference>
<dbReference type="CDD" id="cd08586">
    <property type="entry name" value="PI-PLCc_BcPLC_like"/>
    <property type="match status" value="1"/>
</dbReference>
<evidence type="ECO:0000256" key="3">
    <source>
        <dbReference type="ARBA" id="ARBA00019758"/>
    </source>
</evidence>
<evidence type="ECO:0000313" key="6">
    <source>
        <dbReference type="EMBL" id="OAI24349.1"/>
    </source>
</evidence>
<sequence>MKFTATLTAFALAGLIAANAEAASTAIDREAYSHDADSGAHNPDWLTDLPDTLKLSQLSLPGTHDTMSLYGGDIPQTQSMDLREQLEAGIRVLDIRCRHVNDNFLIYHGSVYQNASFTGVLDIVQAFLKQHPGETVVMRVKEESTAIGSTREFWQTYNAIAGKYPDLFWQPDADFNPALGSVRGKVVLLQNFAEWTRLGINFKELERQGTAPDDCPLNTNWDLYSVWEKAKTQFMAAASGDPDKIYINRCLTGSTGGFPYFAASGKSSPQTDAPQLMTGLTTLTNPNTYPDFPRVSCLGKLCSIAFLGTNPLSSRYLANLRTSYAVLNQVYQSLNINMRISKRVGMVMMDFPGKSLINNIIAMNK</sequence>
<proteinExistence type="predicted"/>
<dbReference type="PROSITE" id="PS50007">
    <property type="entry name" value="PIPLC_X_DOMAIN"/>
    <property type="match status" value="1"/>
</dbReference>
<protein>
    <recommendedName>
        <fullName evidence="3">1-phosphatidylinositol phosphodiesterase</fullName>
        <ecNumber evidence="2">4.6.1.13</ecNumber>
    </recommendedName>
    <alternativeName>
        <fullName evidence="4">Phosphatidylinositol diacylglycerol-lyase</fullName>
    </alternativeName>
    <alternativeName>
        <fullName evidence="5">Phosphatidylinositol-specific phospholipase C</fullName>
    </alternativeName>
</protein>
<dbReference type="KEGG" id="mko:MKLM6_0167"/>
<dbReference type="GO" id="GO:0008081">
    <property type="term" value="F:phosphoric diester hydrolase activity"/>
    <property type="evidence" value="ECO:0007669"/>
    <property type="project" value="InterPro"/>
</dbReference>
<name>A0A291IE32_9GAMM</name>
<dbReference type="Pfam" id="PF00388">
    <property type="entry name" value="PI-PLC-X"/>
    <property type="match status" value="1"/>
</dbReference>
<reference evidence="6 7" key="1">
    <citation type="submission" date="2016-03" db="EMBL/GenBank/DDBJ databases">
        <authorList>
            <person name="Heylen K."/>
            <person name="De Vos P."/>
            <person name="Vekeman B."/>
        </authorList>
    </citation>
    <scope>NUCLEOTIDE SEQUENCE [LARGE SCALE GENOMIC DNA]</scope>
    <source>
        <strain evidence="6 7">R-49807</strain>
    </source>
</reference>
<evidence type="ECO:0000256" key="5">
    <source>
        <dbReference type="ARBA" id="ARBA00030782"/>
    </source>
</evidence>
<dbReference type="Proteomes" id="UP000077734">
    <property type="component" value="Unassembled WGS sequence"/>
</dbReference>
<dbReference type="EC" id="4.6.1.13" evidence="2"/>
<dbReference type="SUPFAM" id="SSF51695">
    <property type="entry name" value="PLC-like phosphodiesterases"/>
    <property type="match status" value="1"/>
</dbReference>
<organism evidence="6 7">
    <name type="scientific">Methylomonas koyamae</name>
    <dbReference type="NCBI Taxonomy" id="702114"/>
    <lineage>
        <taxon>Bacteria</taxon>
        <taxon>Pseudomonadati</taxon>
        <taxon>Pseudomonadota</taxon>
        <taxon>Gammaproteobacteria</taxon>
        <taxon>Methylococcales</taxon>
        <taxon>Methylococcaceae</taxon>
        <taxon>Methylomonas</taxon>
    </lineage>
</organism>
<gene>
    <name evidence="6" type="ORF">A1356_01165</name>
</gene>
<dbReference type="GO" id="GO:0006629">
    <property type="term" value="P:lipid metabolic process"/>
    <property type="evidence" value="ECO:0007669"/>
    <property type="project" value="InterPro"/>
</dbReference>
<keyword evidence="7" id="KW-1185">Reference proteome</keyword>
<evidence type="ECO:0000256" key="4">
    <source>
        <dbReference type="ARBA" id="ARBA00030474"/>
    </source>
</evidence>
<dbReference type="EMBL" id="LUUL01000091">
    <property type="protein sequence ID" value="OAI24349.1"/>
    <property type="molecule type" value="Genomic_DNA"/>
</dbReference>